<keyword evidence="1" id="KW-0812">Transmembrane</keyword>
<gene>
    <name evidence="2" type="ORF">H9824_08890</name>
</gene>
<accession>A0A9D1ZJ99</accession>
<evidence type="ECO:0000313" key="3">
    <source>
        <dbReference type="Proteomes" id="UP000886851"/>
    </source>
</evidence>
<evidence type="ECO:0000313" key="2">
    <source>
        <dbReference type="EMBL" id="HIY88803.1"/>
    </source>
</evidence>
<keyword evidence="1" id="KW-0472">Membrane</keyword>
<feature type="transmembrane region" description="Helical" evidence="1">
    <location>
        <begin position="123"/>
        <end position="142"/>
    </location>
</feature>
<keyword evidence="1" id="KW-1133">Transmembrane helix</keyword>
<evidence type="ECO:0000256" key="1">
    <source>
        <dbReference type="SAM" id="Phobius"/>
    </source>
</evidence>
<dbReference type="AlphaFoldDB" id="A0A9D1ZJ99"/>
<dbReference type="Pfam" id="PF11188">
    <property type="entry name" value="DUF2975"/>
    <property type="match status" value="1"/>
</dbReference>
<dbReference type="Proteomes" id="UP000886851">
    <property type="component" value="Unassembled WGS sequence"/>
</dbReference>
<reference evidence="2" key="2">
    <citation type="submission" date="2021-04" db="EMBL/GenBank/DDBJ databases">
        <authorList>
            <person name="Gilroy R."/>
        </authorList>
    </citation>
    <scope>NUCLEOTIDE SEQUENCE</scope>
    <source>
        <strain evidence="2">Gambia2-208</strain>
    </source>
</reference>
<feature type="transmembrane region" description="Helical" evidence="1">
    <location>
        <begin position="90"/>
        <end position="111"/>
    </location>
</feature>
<organism evidence="2 3">
    <name type="scientific">Candidatus Bacteroides pullicola</name>
    <dbReference type="NCBI Taxonomy" id="2838475"/>
    <lineage>
        <taxon>Bacteria</taxon>
        <taxon>Pseudomonadati</taxon>
        <taxon>Bacteroidota</taxon>
        <taxon>Bacteroidia</taxon>
        <taxon>Bacteroidales</taxon>
        <taxon>Bacteroidaceae</taxon>
        <taxon>Bacteroides</taxon>
    </lineage>
</organism>
<dbReference type="EMBL" id="DXCV01000061">
    <property type="protein sequence ID" value="HIY88803.1"/>
    <property type="molecule type" value="Genomic_DNA"/>
</dbReference>
<sequence length="152" mass="17330">MTQKNKVTQKRERNLIALLSGFCAFVFMSSTFRNITLSYELGKDDTGTFIWQMIPESVALLLMAFCAGLVIRMLYNLKHKRIFIPENVRLVQYLGLAVLIYGVFLSIWKHVSPVETVGFMRDAFLLLGGFILLIGSVFKAGIRMKEEQDLTI</sequence>
<feature type="transmembrane region" description="Helical" evidence="1">
    <location>
        <begin position="49"/>
        <end position="70"/>
    </location>
</feature>
<dbReference type="InterPro" id="IPR021354">
    <property type="entry name" value="DUF2975"/>
</dbReference>
<comment type="caution">
    <text evidence="2">The sequence shown here is derived from an EMBL/GenBank/DDBJ whole genome shotgun (WGS) entry which is preliminary data.</text>
</comment>
<name>A0A9D1ZJ99_9BACE</name>
<reference evidence="2" key="1">
    <citation type="journal article" date="2021" name="PeerJ">
        <title>Extensive microbial diversity within the chicken gut microbiome revealed by metagenomics and culture.</title>
        <authorList>
            <person name="Gilroy R."/>
            <person name="Ravi A."/>
            <person name="Getino M."/>
            <person name="Pursley I."/>
            <person name="Horton D.L."/>
            <person name="Alikhan N.F."/>
            <person name="Baker D."/>
            <person name="Gharbi K."/>
            <person name="Hall N."/>
            <person name="Watson M."/>
            <person name="Adriaenssens E.M."/>
            <person name="Foster-Nyarko E."/>
            <person name="Jarju S."/>
            <person name="Secka A."/>
            <person name="Antonio M."/>
            <person name="Oren A."/>
            <person name="Chaudhuri R.R."/>
            <person name="La Ragione R."/>
            <person name="Hildebrand F."/>
            <person name="Pallen M.J."/>
        </authorList>
    </citation>
    <scope>NUCLEOTIDE SEQUENCE</scope>
    <source>
        <strain evidence="2">Gambia2-208</strain>
    </source>
</reference>
<proteinExistence type="predicted"/>
<protein>
    <submittedName>
        <fullName evidence="2">DUF2975 domain-containing protein</fullName>
    </submittedName>
</protein>